<feature type="compositionally biased region" description="Low complexity" evidence="7">
    <location>
        <begin position="96"/>
        <end position="112"/>
    </location>
</feature>
<evidence type="ECO:0000313" key="9">
    <source>
        <dbReference type="EMBL" id="GMH30353.1"/>
    </source>
</evidence>
<dbReference type="GO" id="GO:0009873">
    <property type="term" value="P:ethylene-activated signaling pathway"/>
    <property type="evidence" value="ECO:0007669"/>
    <property type="project" value="UniProtKB-KW"/>
</dbReference>
<evidence type="ECO:0000256" key="6">
    <source>
        <dbReference type="ARBA" id="ARBA00023242"/>
    </source>
</evidence>
<dbReference type="PANTHER" id="PTHR31677:SF228">
    <property type="entry name" value="ETHYLENE-RESPONSIVE TRANSCRIPTION FACTOR 10-RELATED"/>
    <property type="match status" value="1"/>
</dbReference>
<evidence type="ECO:0000256" key="3">
    <source>
        <dbReference type="ARBA" id="ARBA00023015"/>
    </source>
</evidence>
<dbReference type="PANTHER" id="PTHR31677">
    <property type="entry name" value="AP2 DOMAIN CLASS TRANSCRIPTION FACTOR"/>
    <property type="match status" value="1"/>
</dbReference>
<feature type="region of interest" description="Disordered" evidence="7">
    <location>
        <begin position="208"/>
        <end position="234"/>
    </location>
</feature>
<dbReference type="CDD" id="cd00018">
    <property type="entry name" value="AP2"/>
    <property type="match status" value="1"/>
</dbReference>
<keyword evidence="3" id="KW-0805">Transcription regulation</keyword>
<keyword evidence="4" id="KW-0238">DNA-binding</keyword>
<dbReference type="Gene3D" id="3.30.730.10">
    <property type="entry name" value="AP2/ERF domain"/>
    <property type="match status" value="1"/>
</dbReference>
<protein>
    <recommendedName>
        <fullName evidence="8">AP2/ERF domain-containing protein</fullName>
    </recommendedName>
</protein>
<gene>
    <name evidence="9" type="ORF">Nepgr_032196</name>
</gene>
<reference evidence="9" key="1">
    <citation type="submission" date="2023-05" db="EMBL/GenBank/DDBJ databases">
        <title>Nepenthes gracilis genome sequencing.</title>
        <authorList>
            <person name="Fukushima K."/>
        </authorList>
    </citation>
    <scope>NUCLEOTIDE SEQUENCE</scope>
    <source>
        <strain evidence="9">SING2019-196</strain>
    </source>
</reference>
<evidence type="ECO:0000256" key="2">
    <source>
        <dbReference type="ARBA" id="ARBA00022745"/>
    </source>
</evidence>
<keyword evidence="5" id="KW-0804">Transcription</keyword>
<dbReference type="GO" id="GO:0005634">
    <property type="term" value="C:nucleus"/>
    <property type="evidence" value="ECO:0007669"/>
    <property type="project" value="UniProtKB-SubCell"/>
</dbReference>
<dbReference type="PROSITE" id="PS51032">
    <property type="entry name" value="AP2_ERF"/>
    <property type="match status" value="1"/>
</dbReference>
<dbReference type="InterPro" id="IPR001471">
    <property type="entry name" value="AP2/ERF_dom"/>
</dbReference>
<accession>A0AAD3TJZ8</accession>
<dbReference type="Proteomes" id="UP001279734">
    <property type="component" value="Unassembled WGS sequence"/>
</dbReference>
<dbReference type="Pfam" id="PF00847">
    <property type="entry name" value="AP2"/>
    <property type="match status" value="1"/>
</dbReference>
<dbReference type="EMBL" id="BSYO01000038">
    <property type="protein sequence ID" value="GMH30353.1"/>
    <property type="molecule type" value="Genomic_DNA"/>
</dbReference>
<dbReference type="InterPro" id="IPR036955">
    <property type="entry name" value="AP2/ERF_dom_sf"/>
</dbReference>
<keyword evidence="2" id="KW-0936">Ethylene signaling pathway</keyword>
<evidence type="ECO:0000256" key="1">
    <source>
        <dbReference type="ARBA" id="ARBA00004123"/>
    </source>
</evidence>
<keyword evidence="6" id="KW-0539">Nucleus</keyword>
<comment type="caution">
    <text evidence="9">The sequence shown here is derived from an EMBL/GenBank/DDBJ whole genome shotgun (WGS) entry which is preliminary data.</text>
</comment>
<sequence>MAPKEKTSDGGVNVKEVHFRGVRKRPWGRYAAEIRDPFKKSRVWLGTFDTAEEAASAYDAAARGFRGNKAKTNFPLPSGSLNFKSIINCDNNLNTNRSGNSQSPSQSSNVESSSRERFTPPAVMVDSLALDLKLCSGSVGGRQSGGGIGSSVGFPFQNRNLSRVAPSPAIGSVFAGFPREANQFYFFDAISCPAMGNHLQNLFQRQHKNHPKLKSGLSRTDIHASPGGGVQSVSGASSVVNLKQDLNSSRRVLGFDLNETPHSDLA</sequence>
<dbReference type="AlphaFoldDB" id="A0AAD3TJZ8"/>
<dbReference type="GO" id="GO:0003700">
    <property type="term" value="F:DNA-binding transcription factor activity"/>
    <property type="evidence" value="ECO:0007669"/>
    <property type="project" value="InterPro"/>
</dbReference>
<evidence type="ECO:0000256" key="5">
    <source>
        <dbReference type="ARBA" id="ARBA00023163"/>
    </source>
</evidence>
<dbReference type="SMART" id="SM00380">
    <property type="entry name" value="AP2"/>
    <property type="match status" value="1"/>
</dbReference>
<proteinExistence type="predicted"/>
<organism evidence="9 10">
    <name type="scientific">Nepenthes gracilis</name>
    <name type="common">Slender pitcher plant</name>
    <dbReference type="NCBI Taxonomy" id="150966"/>
    <lineage>
        <taxon>Eukaryota</taxon>
        <taxon>Viridiplantae</taxon>
        <taxon>Streptophyta</taxon>
        <taxon>Embryophyta</taxon>
        <taxon>Tracheophyta</taxon>
        <taxon>Spermatophyta</taxon>
        <taxon>Magnoliopsida</taxon>
        <taxon>eudicotyledons</taxon>
        <taxon>Gunneridae</taxon>
        <taxon>Pentapetalae</taxon>
        <taxon>Caryophyllales</taxon>
        <taxon>Nepenthaceae</taxon>
        <taxon>Nepenthes</taxon>
    </lineage>
</organism>
<dbReference type="SUPFAM" id="SSF54171">
    <property type="entry name" value="DNA-binding domain"/>
    <property type="match status" value="1"/>
</dbReference>
<feature type="domain" description="AP2/ERF" evidence="8">
    <location>
        <begin position="18"/>
        <end position="75"/>
    </location>
</feature>
<evidence type="ECO:0000313" key="10">
    <source>
        <dbReference type="Proteomes" id="UP001279734"/>
    </source>
</evidence>
<evidence type="ECO:0000256" key="4">
    <source>
        <dbReference type="ARBA" id="ARBA00023125"/>
    </source>
</evidence>
<name>A0AAD3TJZ8_NEPGR</name>
<comment type="subcellular location">
    <subcellularLocation>
        <location evidence="1">Nucleus</location>
    </subcellularLocation>
</comment>
<evidence type="ECO:0000259" key="8">
    <source>
        <dbReference type="PROSITE" id="PS51032"/>
    </source>
</evidence>
<evidence type="ECO:0000256" key="7">
    <source>
        <dbReference type="SAM" id="MobiDB-lite"/>
    </source>
</evidence>
<dbReference type="InterPro" id="IPR016177">
    <property type="entry name" value="DNA-bd_dom_sf"/>
</dbReference>
<keyword evidence="10" id="KW-1185">Reference proteome</keyword>
<feature type="region of interest" description="Disordered" evidence="7">
    <location>
        <begin position="93"/>
        <end position="117"/>
    </location>
</feature>
<dbReference type="PRINTS" id="PR00367">
    <property type="entry name" value="ETHRSPELEMNT"/>
</dbReference>
<dbReference type="GO" id="GO:0003677">
    <property type="term" value="F:DNA binding"/>
    <property type="evidence" value="ECO:0007669"/>
    <property type="project" value="UniProtKB-KW"/>
</dbReference>
<dbReference type="FunFam" id="3.30.730.10:FF:000001">
    <property type="entry name" value="Ethylene-responsive transcription factor 2"/>
    <property type="match status" value="1"/>
</dbReference>